<comment type="caution">
    <text evidence="2">The sequence shown here is derived from an EMBL/GenBank/DDBJ whole genome shotgun (WGS) entry which is preliminary data.</text>
</comment>
<accession>A0A5B7D6L1</accession>
<reference evidence="2 3" key="1">
    <citation type="submission" date="2019-05" db="EMBL/GenBank/DDBJ databases">
        <title>Another draft genome of Portunus trituberculatus and its Hox gene families provides insights of decapod evolution.</title>
        <authorList>
            <person name="Jeong J.-H."/>
            <person name="Song I."/>
            <person name="Kim S."/>
            <person name="Choi T."/>
            <person name="Kim D."/>
            <person name="Ryu S."/>
            <person name="Kim W."/>
        </authorList>
    </citation>
    <scope>NUCLEOTIDE SEQUENCE [LARGE SCALE GENOMIC DNA]</scope>
    <source>
        <tissue evidence="2">Muscle</tissue>
    </source>
</reference>
<dbReference type="InterPro" id="IPR042097">
    <property type="entry name" value="Aminopeptidase_N-like_N_sf"/>
</dbReference>
<evidence type="ECO:0000313" key="3">
    <source>
        <dbReference type="Proteomes" id="UP000324222"/>
    </source>
</evidence>
<dbReference type="InterPro" id="IPR045357">
    <property type="entry name" value="Aminopeptidase_N-like_N"/>
</dbReference>
<dbReference type="Pfam" id="PF17900">
    <property type="entry name" value="Peptidase_M1_N"/>
    <property type="match status" value="1"/>
</dbReference>
<dbReference type="PANTHER" id="PTHR11533:SF294">
    <property type="entry name" value="THYROTROPIN-RELEASING HORMONE-DEGRADING ECTOENZYME"/>
    <property type="match status" value="1"/>
</dbReference>
<keyword evidence="3" id="KW-1185">Reference proteome</keyword>
<dbReference type="InterPro" id="IPR050344">
    <property type="entry name" value="Peptidase_M1_aminopeptidases"/>
</dbReference>
<dbReference type="OrthoDB" id="510539at2759"/>
<dbReference type="GO" id="GO:0043171">
    <property type="term" value="P:peptide catabolic process"/>
    <property type="evidence" value="ECO:0007669"/>
    <property type="project" value="TreeGrafter"/>
</dbReference>
<dbReference type="SUPFAM" id="SSF63737">
    <property type="entry name" value="Leukotriene A4 hydrolase N-terminal domain"/>
    <property type="match status" value="1"/>
</dbReference>
<keyword evidence="2" id="KW-0378">Hydrolase</keyword>
<dbReference type="PANTHER" id="PTHR11533">
    <property type="entry name" value="PROTEASE M1 ZINC METALLOPROTEASE"/>
    <property type="match status" value="1"/>
</dbReference>
<dbReference type="Proteomes" id="UP000324222">
    <property type="component" value="Unassembled WGS sequence"/>
</dbReference>
<dbReference type="GO" id="GO:0042277">
    <property type="term" value="F:peptide binding"/>
    <property type="evidence" value="ECO:0007669"/>
    <property type="project" value="TreeGrafter"/>
</dbReference>
<dbReference type="GO" id="GO:0006508">
    <property type="term" value="P:proteolysis"/>
    <property type="evidence" value="ECO:0007669"/>
    <property type="project" value="TreeGrafter"/>
</dbReference>
<dbReference type="GO" id="GO:0005615">
    <property type="term" value="C:extracellular space"/>
    <property type="evidence" value="ECO:0007669"/>
    <property type="project" value="TreeGrafter"/>
</dbReference>
<proteinExistence type="predicted"/>
<dbReference type="GO" id="GO:0008270">
    <property type="term" value="F:zinc ion binding"/>
    <property type="evidence" value="ECO:0007669"/>
    <property type="project" value="TreeGrafter"/>
</dbReference>
<dbReference type="GO" id="GO:0005737">
    <property type="term" value="C:cytoplasm"/>
    <property type="evidence" value="ECO:0007669"/>
    <property type="project" value="TreeGrafter"/>
</dbReference>
<keyword evidence="2" id="KW-0031">Aminopeptidase</keyword>
<protein>
    <submittedName>
        <fullName evidence="2">Aminopeptidase N</fullName>
    </submittedName>
</protein>
<evidence type="ECO:0000259" key="1">
    <source>
        <dbReference type="Pfam" id="PF17900"/>
    </source>
</evidence>
<name>A0A5B7D6L1_PORTR</name>
<dbReference type="AlphaFoldDB" id="A0A5B7D6L1"/>
<evidence type="ECO:0000313" key="2">
    <source>
        <dbReference type="EMBL" id="MPC16921.1"/>
    </source>
</evidence>
<gene>
    <name evidence="2" type="primary">Anpep_4</name>
    <name evidence="2" type="ORF">E2C01_009761</name>
</gene>
<sequence>MEIWNYAHIAFLKGIQVTGGLYSNVRRTPNTRRRLNCTARRFGGSRGAATTTSTTFPSSTLISTPSLFSTFVPFEEEPDVRLPRTLRPLHYLVKLQPLINGNLSILGYMEVEMEVLEATVNITLHIADIITHNDTIRVTTPGDLDGPGLKIRKHEYDHERQFYMAHLEEPLVEGGKYVLSMGFEGHLNDQLHGFYRSTYRDADGTEKLRSSARCGLWVGQLSAVLLIRRKFDLAHFDAVSQQIIVGLTCTKKEEHQQRGLGSR</sequence>
<dbReference type="GO" id="GO:0016020">
    <property type="term" value="C:membrane"/>
    <property type="evidence" value="ECO:0007669"/>
    <property type="project" value="TreeGrafter"/>
</dbReference>
<dbReference type="EMBL" id="VSRR010000549">
    <property type="protein sequence ID" value="MPC16921.1"/>
    <property type="molecule type" value="Genomic_DNA"/>
</dbReference>
<organism evidence="2 3">
    <name type="scientific">Portunus trituberculatus</name>
    <name type="common">Swimming crab</name>
    <name type="synonym">Neptunus trituberculatus</name>
    <dbReference type="NCBI Taxonomy" id="210409"/>
    <lineage>
        <taxon>Eukaryota</taxon>
        <taxon>Metazoa</taxon>
        <taxon>Ecdysozoa</taxon>
        <taxon>Arthropoda</taxon>
        <taxon>Crustacea</taxon>
        <taxon>Multicrustacea</taxon>
        <taxon>Malacostraca</taxon>
        <taxon>Eumalacostraca</taxon>
        <taxon>Eucarida</taxon>
        <taxon>Decapoda</taxon>
        <taxon>Pleocyemata</taxon>
        <taxon>Brachyura</taxon>
        <taxon>Eubrachyura</taxon>
        <taxon>Portunoidea</taxon>
        <taxon>Portunidae</taxon>
        <taxon>Portuninae</taxon>
        <taxon>Portunus</taxon>
    </lineage>
</organism>
<feature type="domain" description="Aminopeptidase N-like N-terminal" evidence="1">
    <location>
        <begin position="88"/>
        <end position="207"/>
    </location>
</feature>
<dbReference type="Gene3D" id="2.60.40.1730">
    <property type="entry name" value="tricorn interacting facor f3 domain"/>
    <property type="match status" value="1"/>
</dbReference>
<dbReference type="GO" id="GO:0070006">
    <property type="term" value="F:metalloaminopeptidase activity"/>
    <property type="evidence" value="ECO:0007669"/>
    <property type="project" value="TreeGrafter"/>
</dbReference>
<keyword evidence="2" id="KW-0645">Protease</keyword>